<dbReference type="eggNOG" id="COG1977">
    <property type="taxonomic scope" value="Bacteria"/>
</dbReference>
<dbReference type="OrthoDB" id="9801945at2"/>
<keyword evidence="2" id="KW-1185">Reference proteome</keyword>
<dbReference type="STRING" id="246194.CHY_1711"/>
<sequence>MQVKVKLLGILSFTYPAFSKFRYVEIEKGETVRDLQERLGLSVNEVHFISVNGKMVEEDYVLSDKDEVIFFPNVSGG</sequence>
<dbReference type="RefSeq" id="WP_011344606.1">
    <property type="nucleotide sequence ID" value="NC_007503.1"/>
</dbReference>
<reference evidence="1 2" key="1">
    <citation type="journal article" date="2005" name="PLoS Genet.">
        <title>Life in hot carbon monoxide: the complete genome sequence of Carboxydothermus hydrogenoformans Z-2901.</title>
        <authorList>
            <person name="Wu M."/>
            <person name="Ren Q."/>
            <person name="Durkin A.S."/>
            <person name="Daugherty S.C."/>
            <person name="Brinkac L.M."/>
            <person name="Dodson R.J."/>
            <person name="Madupu R."/>
            <person name="Sullivan S.A."/>
            <person name="Kolonay J.F."/>
            <person name="Haft D.H."/>
            <person name="Nelson W.C."/>
            <person name="Tallon L.J."/>
            <person name="Jones K.M."/>
            <person name="Ulrich L.E."/>
            <person name="Gonzalez J.M."/>
            <person name="Zhulin I.B."/>
            <person name="Robb F.T."/>
            <person name="Eisen J.A."/>
        </authorList>
    </citation>
    <scope>NUCLEOTIDE SEQUENCE [LARGE SCALE GENOMIC DNA]</scope>
    <source>
        <strain evidence="2">ATCC BAA-161 / DSM 6008 / Z-2901</strain>
    </source>
</reference>
<gene>
    <name evidence="1" type="ordered locus">CHY_1711</name>
</gene>
<name>Q3ABF3_CARHZ</name>
<dbReference type="InterPro" id="IPR016155">
    <property type="entry name" value="Mopterin_synth/thiamin_S_b"/>
</dbReference>
<dbReference type="InParanoid" id="Q3ABF3"/>
<dbReference type="Gene3D" id="3.10.20.30">
    <property type="match status" value="1"/>
</dbReference>
<dbReference type="InterPro" id="IPR012675">
    <property type="entry name" value="Beta-grasp_dom_sf"/>
</dbReference>
<evidence type="ECO:0000313" key="1">
    <source>
        <dbReference type="EMBL" id="ABB16019.1"/>
    </source>
</evidence>
<dbReference type="InterPro" id="IPR003749">
    <property type="entry name" value="ThiS/MoaD-like"/>
</dbReference>
<evidence type="ECO:0000313" key="2">
    <source>
        <dbReference type="Proteomes" id="UP000002706"/>
    </source>
</evidence>
<dbReference type="SUPFAM" id="SSF54285">
    <property type="entry name" value="MoaD/ThiS"/>
    <property type="match status" value="1"/>
</dbReference>
<dbReference type="EMBL" id="CP000141">
    <property type="protein sequence ID" value="ABB16019.1"/>
    <property type="molecule type" value="Genomic_DNA"/>
</dbReference>
<accession>Q3ABF3</accession>
<dbReference type="Pfam" id="PF02597">
    <property type="entry name" value="ThiS"/>
    <property type="match status" value="1"/>
</dbReference>
<dbReference type="KEGG" id="chy:CHY_1711"/>
<dbReference type="AlphaFoldDB" id="Q3ABF3"/>
<protein>
    <submittedName>
        <fullName evidence="1">Uncharacterized protein</fullName>
    </submittedName>
</protein>
<dbReference type="CDD" id="cd17040">
    <property type="entry name" value="Ubl_MoaD_like"/>
    <property type="match status" value="1"/>
</dbReference>
<proteinExistence type="predicted"/>
<dbReference type="Proteomes" id="UP000002706">
    <property type="component" value="Chromosome"/>
</dbReference>
<organism evidence="1 2">
    <name type="scientific">Carboxydothermus hydrogenoformans (strain ATCC BAA-161 / DSM 6008 / Z-2901)</name>
    <dbReference type="NCBI Taxonomy" id="246194"/>
    <lineage>
        <taxon>Bacteria</taxon>
        <taxon>Bacillati</taxon>
        <taxon>Bacillota</taxon>
        <taxon>Clostridia</taxon>
        <taxon>Thermoanaerobacterales</taxon>
        <taxon>Thermoanaerobacteraceae</taxon>
        <taxon>Carboxydothermus</taxon>
    </lineage>
</organism>
<dbReference type="HOGENOM" id="CLU_114601_5_2_9"/>